<comment type="caution">
    <text evidence="1">The sequence shown here is derived from an EMBL/GenBank/DDBJ whole genome shotgun (WGS) entry which is preliminary data.</text>
</comment>
<name>A0ABR3X6A5_9EURO</name>
<dbReference type="Gene3D" id="3.40.50.20">
    <property type="match status" value="1"/>
</dbReference>
<sequence length="503" mass="55963">MARRVFLRAARALDTLPISVADCHDDSSVPDPLYHLFLIAISVALLPIDTSILLASYLLGSLPLPGDGPNLRRHTVLEDAQFYPKTILITGVDTPHGLALARLWYYAGHRVVGADVGNLAVRSAGSMSKTINAYYHILKPQYVSCLLDIIKREKVDLWIPCSDMSSAAEDAMAKEIVESRTECKCIHFGSDLATIFGQKDTFTQWVFEKGLPLVEKHYVRSRDAVHKILHRSPTKTYLMRKMKTAEGEKLNALSLPKKTPSQTYSDVSVVKVTKDEPWVLCQQVRAGEYFADMLLVHGQIKAFKARPARSQSGFGESRLDEGLSMAMYNVMQTLAAKGGPRMTGHLSVKLLVDEEITGNSVKHVIYIGDCEQGTAAVQSLLQDPTSNLAPAYLSALTPHVNGVHKAGPGRTEHDPVQDYASTAQQQYNGVSKTVDDYINKFLPTRQVSKAVSVLAEQTEHLLIWKDPRFWRLDPLPWWWEAHVCRPLKEFNQLSNESKAAKSS</sequence>
<gene>
    <name evidence="1" type="ORF">Plec18167_007020</name>
</gene>
<protein>
    <submittedName>
        <fullName evidence="1">Uncharacterized protein</fullName>
    </submittedName>
</protein>
<reference evidence="1 2" key="1">
    <citation type="journal article" date="2024" name="IMA Fungus">
        <title>IMA Genome - F19 : A genome assembly and annotation guide to empower mycologists, including annotated draft genome sequences of Ceratocystis pirilliformis, Diaporthe australafricana, Fusarium ophioides, Paecilomyces lecythidis, and Sporothrix stenoceras.</title>
        <authorList>
            <person name="Aylward J."/>
            <person name="Wilson A.M."/>
            <person name="Visagie C.M."/>
            <person name="Spraker J."/>
            <person name="Barnes I."/>
            <person name="Buitendag C."/>
            <person name="Ceriani C."/>
            <person name="Del Mar Angel L."/>
            <person name="du Plessis D."/>
            <person name="Fuchs T."/>
            <person name="Gasser K."/>
            <person name="Kramer D."/>
            <person name="Li W."/>
            <person name="Munsamy K."/>
            <person name="Piso A."/>
            <person name="Price J.L."/>
            <person name="Sonnekus B."/>
            <person name="Thomas C."/>
            <person name="van der Nest A."/>
            <person name="van Dijk A."/>
            <person name="van Heerden A."/>
            <person name="van Vuuren N."/>
            <person name="Yilmaz N."/>
            <person name="Duong T.A."/>
            <person name="van der Merwe N.A."/>
            <person name="Wingfield M.J."/>
            <person name="Wingfield B.D."/>
        </authorList>
    </citation>
    <scope>NUCLEOTIDE SEQUENCE [LARGE SCALE GENOMIC DNA]</scope>
    <source>
        <strain evidence="1 2">CMW 18167</strain>
    </source>
</reference>
<evidence type="ECO:0000313" key="1">
    <source>
        <dbReference type="EMBL" id="KAL1871461.1"/>
    </source>
</evidence>
<organism evidence="1 2">
    <name type="scientific">Paecilomyces lecythidis</name>
    <dbReference type="NCBI Taxonomy" id="3004212"/>
    <lineage>
        <taxon>Eukaryota</taxon>
        <taxon>Fungi</taxon>
        <taxon>Dikarya</taxon>
        <taxon>Ascomycota</taxon>
        <taxon>Pezizomycotina</taxon>
        <taxon>Eurotiomycetes</taxon>
        <taxon>Eurotiomycetidae</taxon>
        <taxon>Eurotiales</taxon>
        <taxon>Thermoascaceae</taxon>
        <taxon>Paecilomyces</taxon>
    </lineage>
</organism>
<dbReference type="EMBL" id="JAVDPF010000027">
    <property type="protein sequence ID" value="KAL1871461.1"/>
    <property type="molecule type" value="Genomic_DNA"/>
</dbReference>
<dbReference type="Proteomes" id="UP001583193">
    <property type="component" value="Unassembled WGS sequence"/>
</dbReference>
<evidence type="ECO:0000313" key="2">
    <source>
        <dbReference type="Proteomes" id="UP001583193"/>
    </source>
</evidence>
<proteinExistence type="predicted"/>
<keyword evidence="2" id="KW-1185">Reference proteome</keyword>
<accession>A0ABR3X6A5</accession>